<dbReference type="EMBL" id="SWKU01000011">
    <property type="protein sequence ID" value="KAF3002424.1"/>
    <property type="molecule type" value="Genomic_DNA"/>
</dbReference>
<dbReference type="SMART" id="SM00248">
    <property type="entry name" value="ANK"/>
    <property type="match status" value="8"/>
</dbReference>
<name>A0A9P4WB69_CURKU</name>
<keyword evidence="1" id="KW-0677">Repeat</keyword>
<accession>A0A9P4WB69</accession>
<dbReference type="Pfam" id="PF00023">
    <property type="entry name" value="Ank"/>
    <property type="match status" value="1"/>
</dbReference>
<dbReference type="Gene3D" id="1.25.40.20">
    <property type="entry name" value="Ankyrin repeat-containing domain"/>
    <property type="match status" value="4"/>
</dbReference>
<keyword evidence="2" id="KW-0040">ANK repeat</keyword>
<sequence>MGVSTDVVEDGVPLLCVAAACGHLEIVKILLEAGAFVDATCENKGETALHIAVKGKYYDIVDLLLVHQVKLETQTSHTGQTALHYAAGGSGAPEMVTKLLKSGAKYETLDLQHRSPAAIALQAGNLRAAVVIVNMAQGKPKQLAKEKVQLLQHMDGKEGQSSTADDLILDILTATCEADSTVLIEAIKKNNARLVEMILDQGADPHRSLSKGLSPIIVAAKFADLRIIKLLVQHGADVTVRGPGGLDILQFLFKTLSTRNEAMVAPVVEYLLAKGADISSVYSDGKTLLHRAVSAQVDHTQVVKLLLKEGVELNAQDTDGSTALHLAAANGLRYTTRALLDARADTAMIDSRKRTALLCAVQKKQWALVPILAISPAITSWDADGSTVLHHIVRSTPRDPRSWKDVAAATKPFCVT</sequence>
<gene>
    <name evidence="3" type="ORF">E8E13_003729</name>
</gene>
<evidence type="ECO:0000256" key="2">
    <source>
        <dbReference type="ARBA" id="ARBA00023043"/>
    </source>
</evidence>
<dbReference type="SUPFAM" id="SSF48403">
    <property type="entry name" value="Ankyrin repeat"/>
    <property type="match status" value="1"/>
</dbReference>
<evidence type="ECO:0000313" key="4">
    <source>
        <dbReference type="Proteomes" id="UP000801428"/>
    </source>
</evidence>
<dbReference type="PRINTS" id="PR01415">
    <property type="entry name" value="ANKYRIN"/>
</dbReference>
<dbReference type="PANTHER" id="PTHR24198">
    <property type="entry name" value="ANKYRIN REPEAT AND PROTEIN KINASE DOMAIN-CONTAINING PROTEIN"/>
    <property type="match status" value="1"/>
</dbReference>
<comment type="caution">
    <text evidence="3">The sequence shown here is derived from an EMBL/GenBank/DDBJ whole genome shotgun (WGS) entry which is preliminary data.</text>
</comment>
<protein>
    <submittedName>
        <fullName evidence="3">Uncharacterized protein</fullName>
    </submittedName>
</protein>
<dbReference type="OrthoDB" id="195446at2759"/>
<reference evidence="3" key="1">
    <citation type="submission" date="2019-04" db="EMBL/GenBank/DDBJ databases">
        <title>Sequencing of skin fungus with MAO and IRED activity.</title>
        <authorList>
            <person name="Marsaioli A.J."/>
            <person name="Bonatto J.M.C."/>
            <person name="Reis Junior O."/>
        </authorList>
    </citation>
    <scope>NUCLEOTIDE SEQUENCE</scope>
    <source>
        <strain evidence="3">30M1</strain>
    </source>
</reference>
<dbReference type="AlphaFoldDB" id="A0A9P4WB69"/>
<organism evidence="3 4">
    <name type="scientific">Curvularia kusanoi</name>
    <name type="common">Cochliobolus kusanoi</name>
    <dbReference type="NCBI Taxonomy" id="90978"/>
    <lineage>
        <taxon>Eukaryota</taxon>
        <taxon>Fungi</taxon>
        <taxon>Dikarya</taxon>
        <taxon>Ascomycota</taxon>
        <taxon>Pezizomycotina</taxon>
        <taxon>Dothideomycetes</taxon>
        <taxon>Pleosporomycetidae</taxon>
        <taxon>Pleosporales</taxon>
        <taxon>Pleosporineae</taxon>
        <taxon>Pleosporaceae</taxon>
        <taxon>Curvularia</taxon>
    </lineage>
</organism>
<keyword evidence="4" id="KW-1185">Reference proteome</keyword>
<dbReference type="Pfam" id="PF12796">
    <property type="entry name" value="Ank_2"/>
    <property type="match status" value="3"/>
</dbReference>
<dbReference type="Proteomes" id="UP000801428">
    <property type="component" value="Unassembled WGS sequence"/>
</dbReference>
<dbReference type="InterPro" id="IPR036770">
    <property type="entry name" value="Ankyrin_rpt-contain_sf"/>
</dbReference>
<evidence type="ECO:0000256" key="1">
    <source>
        <dbReference type="ARBA" id="ARBA00022737"/>
    </source>
</evidence>
<evidence type="ECO:0000313" key="3">
    <source>
        <dbReference type="EMBL" id="KAF3002424.1"/>
    </source>
</evidence>
<proteinExistence type="predicted"/>
<dbReference type="InterPro" id="IPR002110">
    <property type="entry name" value="Ankyrin_rpt"/>
</dbReference>
<dbReference type="PANTHER" id="PTHR24198:SF165">
    <property type="entry name" value="ANKYRIN REPEAT-CONTAINING PROTEIN-RELATED"/>
    <property type="match status" value="1"/>
</dbReference>